<accession>A0AAE1EB61</accession>
<gene>
    <name evidence="1" type="ORF">RRG08_053202</name>
</gene>
<organism evidence="1 2">
    <name type="scientific">Elysia crispata</name>
    <name type="common">lettuce slug</name>
    <dbReference type="NCBI Taxonomy" id="231223"/>
    <lineage>
        <taxon>Eukaryota</taxon>
        <taxon>Metazoa</taxon>
        <taxon>Spiralia</taxon>
        <taxon>Lophotrochozoa</taxon>
        <taxon>Mollusca</taxon>
        <taxon>Gastropoda</taxon>
        <taxon>Heterobranchia</taxon>
        <taxon>Euthyneura</taxon>
        <taxon>Panpulmonata</taxon>
        <taxon>Sacoglossa</taxon>
        <taxon>Placobranchoidea</taxon>
        <taxon>Plakobranchidae</taxon>
        <taxon>Elysia</taxon>
    </lineage>
</organism>
<dbReference type="AlphaFoldDB" id="A0AAE1EB61"/>
<keyword evidence="2" id="KW-1185">Reference proteome</keyword>
<sequence length="111" mass="12424">MNRMTSSKQTTRCRVEQETSARRIRTFCPAISGTITDRKAASHIPVAAAAQHLRLVELCSRPSWQRRGRLELKVSAVELKMVISHVLGIAGVSVTPRDCRHSGTQRFGFQH</sequence>
<protein>
    <submittedName>
        <fullName evidence="1">Uncharacterized protein</fullName>
    </submittedName>
</protein>
<comment type="caution">
    <text evidence="1">The sequence shown here is derived from an EMBL/GenBank/DDBJ whole genome shotgun (WGS) entry which is preliminary data.</text>
</comment>
<dbReference type="EMBL" id="JAWDGP010000552">
    <property type="protein sequence ID" value="KAK3799573.1"/>
    <property type="molecule type" value="Genomic_DNA"/>
</dbReference>
<evidence type="ECO:0000313" key="2">
    <source>
        <dbReference type="Proteomes" id="UP001283361"/>
    </source>
</evidence>
<name>A0AAE1EB61_9GAST</name>
<reference evidence="1" key="1">
    <citation type="journal article" date="2023" name="G3 (Bethesda)">
        <title>A reference genome for the long-term kleptoplast-retaining sea slug Elysia crispata morphotype clarki.</title>
        <authorList>
            <person name="Eastman K.E."/>
            <person name="Pendleton A.L."/>
            <person name="Shaikh M.A."/>
            <person name="Suttiyut T."/>
            <person name="Ogas R."/>
            <person name="Tomko P."/>
            <person name="Gavelis G."/>
            <person name="Widhalm J.R."/>
            <person name="Wisecaver J.H."/>
        </authorList>
    </citation>
    <scope>NUCLEOTIDE SEQUENCE</scope>
    <source>
        <strain evidence="1">ECLA1</strain>
    </source>
</reference>
<dbReference type="Proteomes" id="UP001283361">
    <property type="component" value="Unassembled WGS sequence"/>
</dbReference>
<evidence type="ECO:0000313" key="1">
    <source>
        <dbReference type="EMBL" id="KAK3799573.1"/>
    </source>
</evidence>
<proteinExistence type="predicted"/>